<sequence length="895" mass="103782">MLRIIYHTYNEEAARWTALIIFLTTTFVSITFSFLSGVFLLICYVSGYIICWVFLKNQSNIFSFMKQFSSLYKAVPQENITIKACSVCSNDSCKRHHHRSNPLTNLYPSAELNTAIEEFYNKILDVYVLSWYKTFSNDISFPNELRVCLRHTTATFLTKLLEFDVTKVLTTKLIPCAIKHVDDYMSIEQIAKIRNSQINEIAVDYFGKKLHIAATNRQNELNYVRSLTSWLLPHLVHEDCLNCKNFSVMIREIVSVWVLLPLMDFLANPHMINLLIILACTHKNKWPTIQSSEKVEFLYNFKRKYTSNSSFTCSLKDVLKSTELLYVFMQFLKKENAVHFLQFCLDIEEFNDKLLNPDLTKKELESIHESAQNLYKMYFDSESFEYIGCSQQIATEFKHLLQKGIYNIVKLRTSEPLYQAYDYAYSHLECEWLPLFFHSNEFYNHICGSKLTPTFSKASVIRSQRSYDSISKGPSKISTGIGKIKVALKPHQTIEGALYPQEHHLFGEKTAAYVEDVLLSDHSSGAFRDLNSWKVSITTVDMQQISSSKQIHFFNINVHCISKASENEIQQWTVRRKDEDFYNLKSKLVEFHGENEICNSPLPTRRFAVPVETRKHKYEIFLKSLLQRPNLRGSDLLFTFLTTEQDFTLFLNTTSNFPLVDDIGNIYQTFAFKIRKERGQHLDTFINTYLNSTGYSKSKFDWAEVGDEVYDDAHQKLSEPKPIKSSVFKNNFNLPDRVSKESSCTSSNPNGLTESLFYLFKHVFKVPQSVLKLYVAFCIVSQTTTEAIFESFVDYKIKHLLSESNIVHLIHILEDVIFENHPPQTEEELTIRKKTAFEELEKSVPTLAQLILGKNFLPGLRNLLDMLQNPLCNKQLSYNLLDIIVVEMFPTIDSD</sequence>
<reference evidence="7" key="1">
    <citation type="submission" date="2025-08" db="UniProtKB">
        <authorList>
            <consortium name="RefSeq"/>
        </authorList>
    </citation>
    <scope>IDENTIFICATION</scope>
    <source>
        <tissue evidence="7">Entire body</tissue>
    </source>
</reference>
<dbReference type="GO" id="GO:0035091">
    <property type="term" value="F:phosphatidylinositol binding"/>
    <property type="evidence" value="ECO:0007669"/>
    <property type="project" value="InterPro"/>
</dbReference>
<feature type="transmembrane region" description="Helical" evidence="2">
    <location>
        <begin position="12"/>
        <end position="32"/>
    </location>
</feature>
<evidence type="ECO:0000256" key="1">
    <source>
        <dbReference type="ARBA" id="ARBA00010883"/>
    </source>
</evidence>
<dbReference type="Pfam" id="PF02194">
    <property type="entry name" value="PXA"/>
    <property type="match status" value="1"/>
</dbReference>
<keyword evidence="6" id="KW-1185">Reference proteome</keyword>
<dbReference type="PROSITE" id="PS50132">
    <property type="entry name" value="RGS"/>
    <property type="match status" value="1"/>
</dbReference>
<comment type="similarity">
    <text evidence="1">Belongs to the sorting nexin family.</text>
</comment>
<evidence type="ECO:0000259" key="4">
    <source>
        <dbReference type="PROSITE" id="PS50195"/>
    </source>
</evidence>
<dbReference type="RefSeq" id="XP_025833223.1">
    <property type="nucleotide sequence ID" value="XM_025977438.1"/>
</dbReference>
<keyword evidence="2" id="KW-0812">Transmembrane</keyword>
<dbReference type="PANTHER" id="PTHR22775:SF44">
    <property type="entry name" value="SORTING NEXIN-14"/>
    <property type="match status" value="1"/>
</dbReference>
<keyword evidence="2" id="KW-0472">Membrane</keyword>
<dbReference type="InterPro" id="IPR036871">
    <property type="entry name" value="PX_dom_sf"/>
</dbReference>
<feature type="domain" description="RGS" evidence="3">
    <location>
        <begin position="314"/>
        <end position="446"/>
    </location>
</feature>
<feature type="domain" description="PX" evidence="4">
    <location>
        <begin position="532"/>
        <end position="648"/>
    </location>
</feature>
<dbReference type="InterPro" id="IPR044926">
    <property type="entry name" value="RGS_subdomain_2"/>
</dbReference>
<evidence type="ECO:0000256" key="2">
    <source>
        <dbReference type="SAM" id="Phobius"/>
    </source>
</evidence>
<proteinExistence type="inferred from homology"/>
<gene>
    <name evidence="7" type="primary">LOC108735190</name>
</gene>
<protein>
    <submittedName>
        <fullName evidence="7">Sorting nexin-14 isoform X1</fullName>
    </submittedName>
</protein>
<dbReference type="SUPFAM" id="SSF64268">
    <property type="entry name" value="PX domain"/>
    <property type="match status" value="1"/>
</dbReference>
<dbReference type="AlphaFoldDB" id="A0A7F5RB68"/>
<dbReference type="InParanoid" id="A0A7F5RB68"/>
<dbReference type="Proteomes" id="UP000192223">
    <property type="component" value="Unplaced"/>
</dbReference>
<evidence type="ECO:0000259" key="3">
    <source>
        <dbReference type="PROSITE" id="PS50132"/>
    </source>
</evidence>
<organism evidence="6 7">
    <name type="scientific">Agrilus planipennis</name>
    <name type="common">Emerald ash borer</name>
    <name type="synonym">Agrilus marcopoli</name>
    <dbReference type="NCBI Taxonomy" id="224129"/>
    <lineage>
        <taxon>Eukaryota</taxon>
        <taxon>Metazoa</taxon>
        <taxon>Ecdysozoa</taxon>
        <taxon>Arthropoda</taxon>
        <taxon>Hexapoda</taxon>
        <taxon>Insecta</taxon>
        <taxon>Pterygota</taxon>
        <taxon>Neoptera</taxon>
        <taxon>Endopterygota</taxon>
        <taxon>Coleoptera</taxon>
        <taxon>Polyphaga</taxon>
        <taxon>Elateriformia</taxon>
        <taxon>Buprestoidea</taxon>
        <taxon>Buprestidae</taxon>
        <taxon>Agrilinae</taxon>
        <taxon>Agrilus</taxon>
    </lineage>
</organism>
<dbReference type="InterPro" id="IPR036305">
    <property type="entry name" value="RGS_sf"/>
</dbReference>
<dbReference type="InterPro" id="IPR001683">
    <property type="entry name" value="PX_dom"/>
</dbReference>
<dbReference type="PROSITE" id="PS50195">
    <property type="entry name" value="PX"/>
    <property type="match status" value="1"/>
</dbReference>
<feature type="domain" description="PXA" evidence="5">
    <location>
        <begin position="109"/>
        <end position="284"/>
    </location>
</feature>
<dbReference type="Gene3D" id="1.10.167.10">
    <property type="entry name" value="Regulator of G-protein Signalling 4, domain 2"/>
    <property type="match status" value="1"/>
</dbReference>
<dbReference type="InterPro" id="IPR013937">
    <property type="entry name" value="Sorting_nexin_C"/>
</dbReference>
<evidence type="ECO:0000259" key="5">
    <source>
        <dbReference type="PROSITE" id="PS51207"/>
    </source>
</evidence>
<dbReference type="SMART" id="SM00313">
    <property type="entry name" value="PXA"/>
    <property type="match status" value="1"/>
</dbReference>
<evidence type="ECO:0000313" key="7">
    <source>
        <dbReference type="RefSeq" id="XP_025833223.1"/>
    </source>
</evidence>
<name>A0A7F5RB68_AGRPL</name>
<keyword evidence="2" id="KW-1133">Transmembrane helix</keyword>
<dbReference type="InterPro" id="IPR016137">
    <property type="entry name" value="RGS"/>
</dbReference>
<dbReference type="SUPFAM" id="SSF48097">
    <property type="entry name" value="Regulator of G-protein signaling, RGS"/>
    <property type="match status" value="1"/>
</dbReference>
<dbReference type="OrthoDB" id="5957963at2759"/>
<dbReference type="Pfam" id="PF08628">
    <property type="entry name" value="Nexin_C"/>
    <property type="match status" value="1"/>
</dbReference>
<dbReference type="Pfam" id="PF00615">
    <property type="entry name" value="RGS"/>
    <property type="match status" value="1"/>
</dbReference>
<dbReference type="Gene3D" id="3.30.1520.10">
    <property type="entry name" value="Phox-like domain"/>
    <property type="match status" value="1"/>
</dbReference>
<dbReference type="PANTHER" id="PTHR22775">
    <property type="entry name" value="SORTING NEXIN"/>
    <property type="match status" value="1"/>
</dbReference>
<dbReference type="SMART" id="SM00312">
    <property type="entry name" value="PX"/>
    <property type="match status" value="1"/>
</dbReference>
<dbReference type="PROSITE" id="PS51207">
    <property type="entry name" value="PXA"/>
    <property type="match status" value="1"/>
</dbReference>
<dbReference type="GeneID" id="108735190"/>
<accession>A0A7F5RB68</accession>
<evidence type="ECO:0000313" key="6">
    <source>
        <dbReference type="Proteomes" id="UP000192223"/>
    </source>
</evidence>
<dbReference type="GO" id="GO:0005770">
    <property type="term" value="C:late endosome"/>
    <property type="evidence" value="ECO:0007669"/>
    <property type="project" value="TreeGrafter"/>
</dbReference>
<dbReference type="Pfam" id="PF00787">
    <property type="entry name" value="PX"/>
    <property type="match status" value="1"/>
</dbReference>
<dbReference type="GO" id="GO:0097352">
    <property type="term" value="P:autophagosome maturation"/>
    <property type="evidence" value="ECO:0007669"/>
    <property type="project" value="TreeGrafter"/>
</dbReference>
<dbReference type="InterPro" id="IPR003114">
    <property type="entry name" value="Phox_assoc"/>
</dbReference>